<proteinExistence type="predicted"/>
<evidence type="ECO:0000313" key="3">
    <source>
        <dbReference type="Proteomes" id="UP000264719"/>
    </source>
</evidence>
<feature type="domain" description="Putative DNA-binding" evidence="1">
    <location>
        <begin position="5"/>
        <end position="95"/>
    </location>
</feature>
<accession>A0A348WAI5</accession>
<dbReference type="RefSeq" id="WP_339855052.1">
    <property type="nucleotide sequence ID" value="NZ_CAXAXR010000016.1"/>
</dbReference>
<sequence length="257" mass="27195">MSVDQTLFRTALLDSAAAVPAGLSDGAGRPAGGRFSVYRNNVAVSLTEALEDSFPVILKLLGEENFRAIMGVFLRAHPPKSPVLARYGADLPAFLEAFPPLAHLPYLADVARLELALIRAYHAADSHPADASILQSLAPDALLQTRFTLAPALALLRSPWPVHAIWRFNSEEAAPKPSPGAQDVLIIRPDFDPEPVLLPPGAAPFIAALREGQPLGPAHDAASEAAAEAQAEFDLTQCLSLLLASQAITDIHSGTTP</sequence>
<dbReference type="InterPro" id="IPR018640">
    <property type="entry name" value="DUF2063"/>
</dbReference>
<evidence type="ECO:0000259" key="1">
    <source>
        <dbReference type="Pfam" id="PF09836"/>
    </source>
</evidence>
<dbReference type="Pfam" id="PF09836">
    <property type="entry name" value="DUF2063"/>
    <property type="match status" value="1"/>
</dbReference>
<protein>
    <submittedName>
        <fullName evidence="2">DUF2063 domain-containing protein</fullName>
    </submittedName>
</protein>
<gene>
    <name evidence="2" type="ORF">DCS45_06660</name>
</gene>
<reference evidence="2 3" key="1">
    <citation type="journal article" date="2018" name="Nat. Biotechnol.">
        <title>A standardized bacterial taxonomy based on genome phylogeny substantially revises the tree of life.</title>
        <authorList>
            <person name="Parks D.H."/>
            <person name="Chuvochina M."/>
            <person name="Waite D.W."/>
            <person name="Rinke C."/>
            <person name="Skarshewski A."/>
            <person name="Chaumeil P.A."/>
            <person name="Hugenholtz P."/>
        </authorList>
    </citation>
    <scope>NUCLEOTIDE SEQUENCE [LARGE SCALE GENOMIC DNA]</scope>
    <source>
        <strain evidence="2">UBA9169</strain>
    </source>
</reference>
<dbReference type="Proteomes" id="UP000264719">
    <property type="component" value="Unassembled WGS sequence"/>
</dbReference>
<dbReference type="Gene3D" id="1.10.150.690">
    <property type="entry name" value="DUF2063"/>
    <property type="match status" value="1"/>
</dbReference>
<evidence type="ECO:0000313" key="2">
    <source>
        <dbReference type="EMBL" id="HAR51547.1"/>
    </source>
</evidence>
<dbReference type="EMBL" id="DMVW01000067">
    <property type="protein sequence ID" value="HAR51547.1"/>
    <property type="molecule type" value="Genomic_DNA"/>
</dbReference>
<comment type="caution">
    <text evidence="2">The sequence shown here is derived from an EMBL/GenBank/DDBJ whole genome shotgun (WGS) entry which is preliminary data.</text>
</comment>
<name>A0A348WAI5_9RHOB</name>
<dbReference type="InterPro" id="IPR044922">
    <property type="entry name" value="DUF2063_N_sf"/>
</dbReference>
<organism evidence="2 3">
    <name type="scientific">Roseovarius nubinhibens</name>
    <dbReference type="NCBI Taxonomy" id="314263"/>
    <lineage>
        <taxon>Bacteria</taxon>
        <taxon>Pseudomonadati</taxon>
        <taxon>Pseudomonadota</taxon>
        <taxon>Alphaproteobacteria</taxon>
        <taxon>Rhodobacterales</taxon>
        <taxon>Roseobacteraceae</taxon>
        <taxon>Roseovarius</taxon>
    </lineage>
</organism>
<dbReference type="AlphaFoldDB" id="A0A348WAI5"/>